<dbReference type="NCBIfam" id="NF001933">
    <property type="entry name" value="PRK00711.1"/>
    <property type="match status" value="1"/>
</dbReference>
<dbReference type="SUPFAM" id="SSF51905">
    <property type="entry name" value="FAD/NAD(P)-binding domain"/>
    <property type="match status" value="1"/>
</dbReference>
<dbReference type="GO" id="GO:0055130">
    <property type="term" value="P:D-alanine catabolic process"/>
    <property type="evidence" value="ECO:0007669"/>
    <property type="project" value="TreeGrafter"/>
</dbReference>
<evidence type="ECO:0000313" key="9">
    <source>
        <dbReference type="EMBL" id="SES09052.1"/>
    </source>
</evidence>
<evidence type="ECO:0000256" key="3">
    <source>
        <dbReference type="ARBA" id="ARBA00022630"/>
    </source>
</evidence>
<dbReference type="Proteomes" id="UP000186599">
    <property type="component" value="Unassembled WGS sequence"/>
</dbReference>
<keyword evidence="12" id="KW-1185">Reference proteome</keyword>
<reference evidence="12 13" key="1">
    <citation type="submission" date="2016-10" db="EMBL/GenBank/DDBJ databases">
        <authorList>
            <person name="de Groot N.N."/>
        </authorList>
    </citation>
    <scope>NUCLEOTIDE SEQUENCE [LARGE SCALE GENOMIC DNA]</scope>
    <source>
        <strain evidence="10 12">CGMCC 1.9095</strain>
        <strain evidence="9 13">DSM 22558</strain>
    </source>
</reference>
<evidence type="ECO:0000256" key="6">
    <source>
        <dbReference type="ARBA" id="ARBA00047884"/>
    </source>
</evidence>
<dbReference type="EMBL" id="SWAV01000005">
    <property type="protein sequence ID" value="TKA90432.1"/>
    <property type="molecule type" value="Genomic_DNA"/>
</dbReference>
<feature type="binding site" evidence="7">
    <location>
        <begin position="3"/>
        <end position="17"/>
    </location>
    <ligand>
        <name>FAD</name>
        <dbReference type="ChEBI" id="CHEBI:57692"/>
    </ligand>
</feature>
<dbReference type="RefSeq" id="WP_036992586.1">
    <property type="nucleotide sequence ID" value="NZ_FOGN01000004.1"/>
</dbReference>
<comment type="cofactor">
    <cofactor evidence="1 7">
        <name>FAD</name>
        <dbReference type="ChEBI" id="CHEBI:57692"/>
    </cofactor>
</comment>
<dbReference type="OrthoDB" id="9805337at2"/>
<dbReference type="EC" id="1.4.99.-" evidence="7"/>
<sequence length="432" mass="47562">MRILILGSGVVGTTSAYYLAREGFEVTVIDRQSGVAEETSHANAGQISPGYASPWAAPGVPLKAIKWMLQKHAPLSIKPTGDINQYLFMARMLRNCTAARYAVNKERMVRLSEYSRDCMDELRAETGIQYEGRQRGTTQLFRTQAQLDSAAKDIAVLEQMGVPYELLDRNTLASAEPALAKVAHKLSGGLRLPNDQTGDCLMFTRRIAEMARELGVEFRFNQNIERLDYAGDRLNGVWVDGKLETADSYVMALGSYSPHMLAPLGITAPIYPLKGYSITVPVTNSDMAPVSTMLDETYKVAITRFDNRIRVGGMAEIRGYDLKIDPRKGQTLKMIVEDLFPEGADTSTIDLWTGLRPATPDGTPIIGKTRYRNLFLNTGHGTLGWTMSCGSARLLADMMAKKPSAISTAGFDISRYGDNKEVDQHAHPATAH</sequence>
<comment type="catalytic activity">
    <reaction evidence="6 7">
        <text>a D-alpha-amino acid + A + H2O = a 2-oxocarboxylate + AH2 + NH4(+)</text>
        <dbReference type="Rhea" id="RHEA:18125"/>
        <dbReference type="ChEBI" id="CHEBI:13193"/>
        <dbReference type="ChEBI" id="CHEBI:15377"/>
        <dbReference type="ChEBI" id="CHEBI:17499"/>
        <dbReference type="ChEBI" id="CHEBI:28938"/>
        <dbReference type="ChEBI" id="CHEBI:35179"/>
        <dbReference type="ChEBI" id="CHEBI:59871"/>
    </reaction>
</comment>
<evidence type="ECO:0000256" key="5">
    <source>
        <dbReference type="ARBA" id="ARBA00023002"/>
    </source>
</evidence>
<dbReference type="PANTHER" id="PTHR13847:SF280">
    <property type="entry name" value="D-AMINO ACID DEHYDROGENASE"/>
    <property type="match status" value="1"/>
</dbReference>
<reference evidence="11 14" key="2">
    <citation type="submission" date="2019-04" db="EMBL/GenBank/DDBJ databases">
        <title>Crypto-aerobic microbial life in anoxic (sulfidic) marine sediments.</title>
        <authorList>
            <person name="Bhattacharya S."/>
            <person name="Roy C."/>
            <person name="Mondal N."/>
            <person name="Sarkar J."/>
            <person name="Mandal S."/>
            <person name="Rameez M.J."/>
            <person name="Ghosh W."/>
        </authorList>
    </citation>
    <scope>NUCLEOTIDE SEQUENCE [LARGE SCALE GENOMIC DNA]</scope>
    <source>
        <strain evidence="11 14">SBBB</strain>
    </source>
</reference>
<dbReference type="InterPro" id="IPR023080">
    <property type="entry name" value="DadA"/>
</dbReference>
<evidence type="ECO:0000256" key="4">
    <source>
        <dbReference type="ARBA" id="ARBA00022827"/>
    </source>
</evidence>
<dbReference type="Proteomes" id="UP000305198">
    <property type="component" value="Unassembled WGS sequence"/>
</dbReference>
<dbReference type="GO" id="GO:0008718">
    <property type="term" value="F:D-amino-acid dehydrogenase activity"/>
    <property type="evidence" value="ECO:0007669"/>
    <property type="project" value="UniProtKB-UniRule"/>
</dbReference>
<keyword evidence="3 7" id="KW-0285">Flavoprotein</keyword>
<organism evidence="11 14">
    <name type="scientific">Halopseudomonas bauzanensis</name>
    <dbReference type="NCBI Taxonomy" id="653930"/>
    <lineage>
        <taxon>Bacteria</taxon>
        <taxon>Pseudomonadati</taxon>
        <taxon>Pseudomonadota</taxon>
        <taxon>Gammaproteobacteria</taxon>
        <taxon>Pseudomonadales</taxon>
        <taxon>Pseudomonadaceae</taxon>
        <taxon>Halopseudomonas</taxon>
    </lineage>
</organism>
<dbReference type="Proteomes" id="UP000186904">
    <property type="component" value="Unassembled WGS sequence"/>
</dbReference>
<evidence type="ECO:0000313" key="12">
    <source>
        <dbReference type="Proteomes" id="UP000186599"/>
    </source>
</evidence>
<feature type="domain" description="FAD dependent oxidoreductase" evidence="8">
    <location>
        <begin position="2"/>
        <end position="398"/>
    </location>
</feature>
<evidence type="ECO:0000256" key="2">
    <source>
        <dbReference type="ARBA" id="ARBA00009410"/>
    </source>
</evidence>
<proteinExistence type="inferred from homology"/>
<dbReference type="EMBL" id="FOGN01000004">
    <property type="protein sequence ID" value="SES09052.1"/>
    <property type="molecule type" value="Genomic_DNA"/>
</dbReference>
<comment type="function">
    <text evidence="7">Oxidative deamination of D-amino acids.</text>
</comment>
<dbReference type="Gene3D" id="3.30.9.10">
    <property type="entry name" value="D-Amino Acid Oxidase, subunit A, domain 2"/>
    <property type="match status" value="1"/>
</dbReference>
<dbReference type="InterPro" id="IPR006076">
    <property type="entry name" value="FAD-dep_OxRdtase"/>
</dbReference>
<evidence type="ECO:0000256" key="1">
    <source>
        <dbReference type="ARBA" id="ARBA00001974"/>
    </source>
</evidence>
<dbReference type="AlphaFoldDB" id="A0A031MBG8"/>
<evidence type="ECO:0000259" key="8">
    <source>
        <dbReference type="Pfam" id="PF01266"/>
    </source>
</evidence>
<keyword evidence="5 7" id="KW-0560">Oxidoreductase</keyword>
<dbReference type="Pfam" id="PF01266">
    <property type="entry name" value="DAO"/>
    <property type="match status" value="1"/>
</dbReference>
<name>A0A031MBG8_9GAMM</name>
<dbReference type="STRING" id="653930.SAMN05216589_2233"/>
<dbReference type="EMBL" id="FOUA01000004">
    <property type="protein sequence ID" value="SFM08671.1"/>
    <property type="molecule type" value="Genomic_DNA"/>
</dbReference>
<evidence type="ECO:0000313" key="11">
    <source>
        <dbReference type="EMBL" id="TKA90432.1"/>
    </source>
</evidence>
<dbReference type="FunFam" id="3.50.50.60:FF:000020">
    <property type="entry name" value="D-amino acid dehydrogenase"/>
    <property type="match status" value="1"/>
</dbReference>
<dbReference type="GO" id="GO:0005886">
    <property type="term" value="C:plasma membrane"/>
    <property type="evidence" value="ECO:0007669"/>
    <property type="project" value="TreeGrafter"/>
</dbReference>
<dbReference type="GO" id="GO:0005737">
    <property type="term" value="C:cytoplasm"/>
    <property type="evidence" value="ECO:0007669"/>
    <property type="project" value="TreeGrafter"/>
</dbReference>
<comment type="similarity">
    <text evidence="2 7">Belongs to the DadA oxidoreductase family.</text>
</comment>
<evidence type="ECO:0000313" key="10">
    <source>
        <dbReference type="EMBL" id="SFM08671.1"/>
    </source>
</evidence>
<dbReference type="PANTHER" id="PTHR13847">
    <property type="entry name" value="SARCOSINE DEHYDROGENASE-RELATED"/>
    <property type="match status" value="1"/>
</dbReference>
<gene>
    <name evidence="7" type="primary">dadA</name>
    <name evidence="11" type="ORF">FA869_14570</name>
    <name evidence="10" type="ORF">SAMN04487855_2232</name>
    <name evidence="9" type="ORF">SAMN05216589_2233</name>
</gene>
<dbReference type="InterPro" id="IPR036188">
    <property type="entry name" value="FAD/NAD-bd_sf"/>
</dbReference>
<keyword evidence="4 7" id="KW-0274">FAD</keyword>
<evidence type="ECO:0000313" key="13">
    <source>
        <dbReference type="Proteomes" id="UP000186904"/>
    </source>
</evidence>
<evidence type="ECO:0000313" key="14">
    <source>
        <dbReference type="Proteomes" id="UP000305198"/>
    </source>
</evidence>
<dbReference type="SUPFAM" id="SSF54373">
    <property type="entry name" value="FAD-linked reductases, C-terminal domain"/>
    <property type="match status" value="1"/>
</dbReference>
<protein>
    <recommendedName>
        <fullName evidence="7">D-amino acid dehydrogenase</fullName>
        <ecNumber evidence="7">1.4.99.-</ecNumber>
    </recommendedName>
</protein>
<accession>A0A031MBG8</accession>
<dbReference type="HAMAP" id="MF_01202">
    <property type="entry name" value="DadA"/>
    <property type="match status" value="1"/>
</dbReference>
<evidence type="ECO:0000256" key="7">
    <source>
        <dbReference type="HAMAP-Rule" id="MF_01202"/>
    </source>
</evidence>
<dbReference type="Gene3D" id="3.50.50.60">
    <property type="entry name" value="FAD/NAD(P)-binding domain"/>
    <property type="match status" value="2"/>
</dbReference>